<evidence type="ECO:0000256" key="1">
    <source>
        <dbReference type="SAM" id="MobiDB-lite"/>
    </source>
</evidence>
<evidence type="ECO:0000313" key="3">
    <source>
        <dbReference type="Proteomes" id="UP000231358"/>
    </source>
</evidence>
<organism evidence="2 3">
    <name type="scientific">Aspergillus arachidicola</name>
    <dbReference type="NCBI Taxonomy" id="656916"/>
    <lineage>
        <taxon>Eukaryota</taxon>
        <taxon>Fungi</taxon>
        <taxon>Dikarya</taxon>
        <taxon>Ascomycota</taxon>
        <taxon>Pezizomycotina</taxon>
        <taxon>Eurotiomycetes</taxon>
        <taxon>Eurotiomycetidae</taxon>
        <taxon>Eurotiales</taxon>
        <taxon>Aspergillaceae</taxon>
        <taxon>Aspergillus</taxon>
        <taxon>Aspergillus subgen. Circumdati</taxon>
    </lineage>
</organism>
<reference evidence="2 3" key="1">
    <citation type="submission" date="2017-05" db="EMBL/GenBank/DDBJ databases">
        <title>Genome sequence for an aflatoxigenic pathogen of Argentinian peanut, Aspergillus arachidicola.</title>
        <authorList>
            <person name="Moore G."/>
            <person name="Beltz S.B."/>
            <person name="Mack B.M."/>
        </authorList>
    </citation>
    <scope>NUCLEOTIDE SEQUENCE [LARGE SCALE GENOMIC DNA]</scope>
    <source>
        <strain evidence="2 3">CBS 117610</strain>
    </source>
</reference>
<evidence type="ECO:0000313" key="2">
    <source>
        <dbReference type="EMBL" id="PIG84837.1"/>
    </source>
</evidence>
<feature type="region of interest" description="Disordered" evidence="1">
    <location>
        <begin position="1"/>
        <end position="22"/>
    </location>
</feature>
<accession>A0A2G7FW75</accession>
<keyword evidence="3" id="KW-1185">Reference proteome</keyword>
<dbReference type="EMBL" id="NEXV01000360">
    <property type="protein sequence ID" value="PIG84837.1"/>
    <property type="molecule type" value="Genomic_DNA"/>
</dbReference>
<dbReference type="AlphaFoldDB" id="A0A2G7FW75"/>
<proteinExistence type="predicted"/>
<name>A0A2G7FW75_9EURO</name>
<comment type="caution">
    <text evidence="2">The sequence shown here is derived from an EMBL/GenBank/DDBJ whole genome shotgun (WGS) entry which is preliminary data.</text>
</comment>
<feature type="non-terminal residue" evidence="2">
    <location>
        <position position="85"/>
    </location>
</feature>
<sequence length="85" mass="9136">MQDHSAPMTKAKGDGGLKETLTNRVSRNNGYYSRYEVEGENGCSSGDTLSYTCIGPEPLALTGSPQLGKAAHPIFSHDYPQTTTK</sequence>
<protein>
    <submittedName>
        <fullName evidence="2">Uncharacterized protein</fullName>
    </submittedName>
</protein>
<dbReference type="Proteomes" id="UP000231358">
    <property type="component" value="Unassembled WGS sequence"/>
</dbReference>
<gene>
    <name evidence="2" type="ORF">AARAC_001256</name>
</gene>